<keyword evidence="5" id="KW-1185">Reference proteome</keyword>
<feature type="transmembrane region" description="Helical" evidence="2">
    <location>
        <begin position="20"/>
        <end position="38"/>
    </location>
</feature>
<accession>G9WFY7</accession>
<dbReference type="eggNOG" id="COG1555">
    <property type="taxonomic scope" value="Bacteria"/>
</dbReference>
<reference evidence="4 5" key="1">
    <citation type="journal article" date="2012" name="PLoS ONE">
        <title>Functional divergence in the genus oenococcus as predicted by genome sequencing of the newly-described species, Oenococcus kitaharae.</title>
        <authorList>
            <person name="Borneman A.R."/>
            <person name="McCarthy J.M."/>
            <person name="Chambers P.J."/>
            <person name="Bartowsky E.J."/>
        </authorList>
    </citation>
    <scope>NUCLEOTIDE SEQUENCE [LARGE SCALE GENOMIC DNA]</scope>
    <source>
        <strain evidence="5">DSM17330</strain>
    </source>
</reference>
<evidence type="ECO:0000256" key="1">
    <source>
        <dbReference type="SAM" id="MobiDB-lite"/>
    </source>
</evidence>
<protein>
    <submittedName>
        <fullName evidence="4">Late competence protein</fullName>
    </submittedName>
</protein>
<keyword evidence="2" id="KW-0472">Membrane</keyword>
<dbReference type="Gene3D" id="1.10.150.310">
    <property type="entry name" value="Tex RuvX-like domain-like"/>
    <property type="match status" value="1"/>
</dbReference>
<dbReference type="AlphaFoldDB" id="G9WFY7"/>
<dbReference type="HOGENOM" id="CLU_052011_1_0_9"/>
<feature type="domain" description="Helix-hairpin-helix DNA-binding motif class 1" evidence="3">
    <location>
        <begin position="189"/>
        <end position="208"/>
    </location>
</feature>
<dbReference type="EMBL" id="AFVZ01000001">
    <property type="protein sequence ID" value="EHN59565.1"/>
    <property type="molecule type" value="Genomic_DNA"/>
</dbReference>
<keyword evidence="2" id="KW-0812">Transmembrane</keyword>
<feature type="region of interest" description="Disordered" evidence="1">
    <location>
        <begin position="55"/>
        <end position="80"/>
    </location>
</feature>
<dbReference type="NCBIfam" id="TIGR00426">
    <property type="entry name" value="competence protein ComEA helix-hairpin-helix repeat region"/>
    <property type="match status" value="1"/>
</dbReference>
<dbReference type="InterPro" id="IPR019554">
    <property type="entry name" value="Soluble_ligand-bd"/>
</dbReference>
<dbReference type="Proteomes" id="UP000004959">
    <property type="component" value="Chromosome"/>
</dbReference>
<dbReference type="Pfam" id="PF10531">
    <property type="entry name" value="SLBB"/>
    <property type="match status" value="1"/>
</dbReference>
<dbReference type="GO" id="GO:0015628">
    <property type="term" value="P:protein secretion by the type II secretion system"/>
    <property type="evidence" value="ECO:0007669"/>
    <property type="project" value="TreeGrafter"/>
</dbReference>
<proteinExistence type="predicted"/>
<dbReference type="Gene3D" id="3.10.560.10">
    <property type="entry name" value="Outer membrane lipoprotein wza domain like"/>
    <property type="match status" value="1"/>
</dbReference>
<keyword evidence="2" id="KW-1133">Transmembrane helix</keyword>
<dbReference type="InterPro" id="IPR010994">
    <property type="entry name" value="RuvA_2-like"/>
</dbReference>
<evidence type="ECO:0000313" key="5">
    <source>
        <dbReference type="Proteomes" id="UP000004959"/>
    </source>
</evidence>
<name>G9WFY7_9LACO</name>
<dbReference type="PATRIC" id="fig|1045004.4.peg.1457"/>
<dbReference type="SMART" id="SM00278">
    <property type="entry name" value="HhH1"/>
    <property type="match status" value="2"/>
</dbReference>
<dbReference type="STRING" id="336988.NT96_01065"/>
<gene>
    <name evidence="4" type="ORF">OKIT_1483</name>
</gene>
<dbReference type="InterPro" id="IPR051675">
    <property type="entry name" value="Endo/Exo/Phosphatase_dom_1"/>
</dbReference>
<evidence type="ECO:0000259" key="3">
    <source>
        <dbReference type="SMART" id="SM00278"/>
    </source>
</evidence>
<dbReference type="PANTHER" id="PTHR21180">
    <property type="entry name" value="ENDONUCLEASE/EXONUCLEASE/PHOSPHATASE FAMILY DOMAIN-CONTAINING PROTEIN 1"/>
    <property type="match status" value="1"/>
</dbReference>
<dbReference type="GO" id="GO:0006281">
    <property type="term" value="P:DNA repair"/>
    <property type="evidence" value="ECO:0007669"/>
    <property type="project" value="InterPro"/>
</dbReference>
<dbReference type="PANTHER" id="PTHR21180:SF32">
    <property type="entry name" value="ENDONUCLEASE_EXONUCLEASE_PHOSPHATASE FAMILY DOMAIN-CONTAINING PROTEIN 1"/>
    <property type="match status" value="1"/>
</dbReference>
<organism evidence="4 5">
    <name type="scientific">Oenococcus kitaharae DSM 17330</name>
    <dbReference type="NCBI Taxonomy" id="1045004"/>
    <lineage>
        <taxon>Bacteria</taxon>
        <taxon>Bacillati</taxon>
        <taxon>Bacillota</taxon>
        <taxon>Bacilli</taxon>
        <taxon>Lactobacillales</taxon>
        <taxon>Lactobacillaceae</taxon>
        <taxon>Oenococcus</taxon>
    </lineage>
</organism>
<evidence type="ECO:0000256" key="2">
    <source>
        <dbReference type="SAM" id="Phobius"/>
    </source>
</evidence>
<dbReference type="InterPro" id="IPR004509">
    <property type="entry name" value="Competence_ComEA_HhH"/>
</dbReference>
<dbReference type="SUPFAM" id="SSF47781">
    <property type="entry name" value="RuvA domain 2-like"/>
    <property type="match status" value="1"/>
</dbReference>
<sequence>MSDFLKTYITKIKGMNPKILWACAGLVFVSGICLLFYFSQSSKAENDSLMVSSNPAQAYSEKNSQTGSAENKQATEKNQQNRDQTVFFVDVKGAVQHSQVVKMKSGEIIQSALNLAGGVNADADLNQLNLAAAATPGQVIYVPKKGEKIPAQFAAPSVEENAFANTASLETSNGNTGESKIDLNQADASRLQTISGIGEKKADDIIKYRDEHGRFKKIEDLQNVSGFGEKTVEKLKDYVTVQ</sequence>
<dbReference type="Pfam" id="PF12836">
    <property type="entry name" value="HHH_3"/>
    <property type="match status" value="1"/>
</dbReference>
<dbReference type="OrthoDB" id="9790239at2"/>
<dbReference type="GO" id="GO:0003677">
    <property type="term" value="F:DNA binding"/>
    <property type="evidence" value="ECO:0007669"/>
    <property type="project" value="InterPro"/>
</dbReference>
<feature type="domain" description="Helix-hairpin-helix DNA-binding motif class 1" evidence="3">
    <location>
        <begin position="219"/>
        <end position="238"/>
    </location>
</feature>
<comment type="caution">
    <text evidence="4">The sequence shown here is derived from an EMBL/GenBank/DDBJ whole genome shotgun (WGS) entry which is preliminary data.</text>
</comment>
<dbReference type="GO" id="GO:0015627">
    <property type="term" value="C:type II protein secretion system complex"/>
    <property type="evidence" value="ECO:0007669"/>
    <property type="project" value="TreeGrafter"/>
</dbReference>
<dbReference type="InterPro" id="IPR003583">
    <property type="entry name" value="Hlx-hairpin-Hlx_DNA-bd_motif"/>
</dbReference>
<evidence type="ECO:0000313" key="4">
    <source>
        <dbReference type="EMBL" id="EHN59565.1"/>
    </source>
</evidence>